<dbReference type="InterPro" id="IPR014988">
    <property type="entry name" value="Uncharacterised_YqcI/YcgG"/>
</dbReference>
<accession>A0A7C9IE03</accession>
<protein>
    <submittedName>
        <fullName evidence="2">YqcI/YcgG family protein</fullName>
    </submittedName>
</protein>
<keyword evidence="3" id="KW-1185">Reference proteome</keyword>
<dbReference type="PANTHER" id="PTHR40045:SF1">
    <property type="entry name" value="YQCI_YCGG FAMILY PROTEIN"/>
    <property type="match status" value="1"/>
</dbReference>
<dbReference type="EMBL" id="WUPT01000001">
    <property type="protein sequence ID" value="MXQ06388.1"/>
    <property type="molecule type" value="Genomic_DNA"/>
</dbReference>
<dbReference type="Proteomes" id="UP000480350">
    <property type="component" value="Unassembled WGS sequence"/>
</dbReference>
<name>A0A7C9IE03_9RHOB</name>
<gene>
    <name evidence="2" type="ORF">GQ651_00870</name>
</gene>
<reference evidence="2 3" key="1">
    <citation type="submission" date="2019-12" db="EMBL/GenBank/DDBJ databases">
        <authorList>
            <person name="Lee S.D."/>
        </authorList>
    </citation>
    <scope>NUCLEOTIDE SEQUENCE [LARGE SCALE GENOMIC DNA]</scope>
    <source>
        <strain evidence="2 3">GH1-50</strain>
    </source>
</reference>
<comment type="caution">
    <text evidence="2">The sequence shown here is derived from an EMBL/GenBank/DDBJ whole genome shotgun (WGS) entry which is preliminary data.</text>
</comment>
<evidence type="ECO:0000313" key="3">
    <source>
        <dbReference type="Proteomes" id="UP000480350"/>
    </source>
</evidence>
<dbReference type="AlphaFoldDB" id="A0A7C9IE03"/>
<organism evidence="2 3">
    <name type="scientific">Kangsaoukella pontilimi</name>
    <dbReference type="NCBI Taxonomy" id="2691042"/>
    <lineage>
        <taxon>Bacteria</taxon>
        <taxon>Pseudomonadati</taxon>
        <taxon>Pseudomonadota</taxon>
        <taxon>Alphaproteobacteria</taxon>
        <taxon>Rhodobacterales</taxon>
        <taxon>Paracoccaceae</taxon>
        <taxon>Kangsaoukella</taxon>
    </lineage>
</organism>
<sequence length="251" mass="28208">MAALLSKTEIPETFASSSWQRVIFSEFEATLTSTARPFPCVFGVTGHKADQIRYAFPDPFDAESIGALLTEYLAGARDLGRMTSLVLFARPGPVQHIESYRQRFWHLLDDLERQDTTPRPEGIARELDDPSWEFCYAGEPIFVVCNSPAHVLRQSRRSSSFMVTFQPRWVFDGITDSDTPAARRALATVRERLADFDAIPTAPYLGAYGEPKNREFRQYFIDDSNAAPTCPFHRLGAPTTDTDDTEEGKVA</sequence>
<evidence type="ECO:0000313" key="2">
    <source>
        <dbReference type="EMBL" id="MXQ06388.1"/>
    </source>
</evidence>
<feature type="region of interest" description="Disordered" evidence="1">
    <location>
        <begin position="231"/>
        <end position="251"/>
    </location>
</feature>
<evidence type="ECO:0000256" key="1">
    <source>
        <dbReference type="SAM" id="MobiDB-lite"/>
    </source>
</evidence>
<proteinExistence type="predicted"/>
<dbReference type="PANTHER" id="PTHR40045">
    <property type="entry name" value="YCGG FAMILY PROTEIN"/>
    <property type="match status" value="1"/>
</dbReference>
<dbReference type="RefSeq" id="WP_160762328.1">
    <property type="nucleotide sequence ID" value="NZ_WUPT01000001.1"/>
</dbReference>
<dbReference type="Pfam" id="PF08892">
    <property type="entry name" value="YqcI_YcgG"/>
    <property type="match status" value="1"/>
</dbReference>
<feature type="compositionally biased region" description="Acidic residues" evidence="1">
    <location>
        <begin position="241"/>
        <end position="251"/>
    </location>
</feature>
<reference evidence="2 3" key="2">
    <citation type="submission" date="2020-03" db="EMBL/GenBank/DDBJ databases">
        <title>Kangsaoukella pontilimi gen. nov., sp. nov., a new member of the family Rhodobacteraceae isolated from a tidal mudflat.</title>
        <authorList>
            <person name="Kim I.S."/>
        </authorList>
    </citation>
    <scope>NUCLEOTIDE SEQUENCE [LARGE SCALE GENOMIC DNA]</scope>
    <source>
        <strain evidence="2 3">GH1-50</strain>
    </source>
</reference>